<proteinExistence type="predicted"/>
<dbReference type="KEGG" id="trg:TRUGW13939_06446"/>
<dbReference type="RefSeq" id="XP_035345492.1">
    <property type="nucleotide sequence ID" value="XM_035489599.1"/>
</dbReference>
<dbReference type="Gene3D" id="1.20.1290.10">
    <property type="entry name" value="AhpD-like"/>
    <property type="match status" value="1"/>
</dbReference>
<evidence type="ECO:0008006" key="3">
    <source>
        <dbReference type="Google" id="ProtNLM"/>
    </source>
</evidence>
<dbReference type="InterPro" id="IPR052999">
    <property type="entry name" value="PTS1_Protein"/>
</dbReference>
<dbReference type="PANTHER" id="PTHR28180">
    <property type="entry name" value="CONSERVED MITOCHONDRIAL PROTEIN-RELATED"/>
    <property type="match status" value="1"/>
</dbReference>
<dbReference type="SUPFAM" id="SSF69118">
    <property type="entry name" value="AhpD-like"/>
    <property type="match status" value="1"/>
</dbReference>
<evidence type="ECO:0000313" key="2">
    <source>
        <dbReference type="Proteomes" id="UP000509510"/>
    </source>
</evidence>
<accession>A0A7H8QYV0</accession>
<dbReference type="PANTHER" id="PTHR28180:SF2">
    <property type="entry name" value="PEROXISOMAL PROTEIN 2"/>
    <property type="match status" value="1"/>
</dbReference>
<reference evidence="2" key="1">
    <citation type="submission" date="2020-06" db="EMBL/GenBank/DDBJ databases">
        <title>A chromosome-scale genome assembly of Talaromyces rugulosus W13939.</title>
        <authorList>
            <person name="Wang B."/>
            <person name="Guo L."/>
            <person name="Ye K."/>
            <person name="Wang L."/>
        </authorList>
    </citation>
    <scope>NUCLEOTIDE SEQUENCE [LARGE SCALE GENOMIC DNA]</scope>
    <source>
        <strain evidence="2">W13939</strain>
    </source>
</reference>
<dbReference type="GeneID" id="55993941"/>
<dbReference type="AlphaFoldDB" id="A0A7H8QYV0"/>
<dbReference type="Proteomes" id="UP000509510">
    <property type="component" value="Chromosome III"/>
</dbReference>
<protein>
    <recommendedName>
        <fullName evidence="3">Carboxymuconolactone decarboxylase-like domain-containing protein</fullName>
    </recommendedName>
</protein>
<gene>
    <name evidence="1" type="ORF">TRUGW13939_06446</name>
</gene>
<name>A0A7H8QYV0_TALRU</name>
<keyword evidence="2" id="KW-1185">Reference proteome</keyword>
<evidence type="ECO:0000313" key="1">
    <source>
        <dbReference type="EMBL" id="QKX59314.1"/>
    </source>
</evidence>
<dbReference type="EMBL" id="CP055900">
    <property type="protein sequence ID" value="QKX59314.1"/>
    <property type="molecule type" value="Genomic_DNA"/>
</dbReference>
<dbReference type="InterPro" id="IPR029032">
    <property type="entry name" value="AhpD-like"/>
</dbReference>
<dbReference type="OrthoDB" id="5537330at2759"/>
<sequence length="235" mass="26282">MSVETPTLPASFWEPVFSLPSADRLRWYMCVVVALSSLNFPDVIPQVYGHLDANLLSKLSPDDCFSHVRRLREGLIKSTGIVGAARTGNAMRTLANCVPEHLREEESPRSKESEEVARTRGKAFWTRIYSRNKAFDPEASVRASPDYAFVVREVLYGRILSFDGIIDDLTTGYAMVSALYGMDCQNQLQHHMKGMLINGATRHDLEELQSLCLGLASILGVKFRYGRAPIPTLDE</sequence>
<organism evidence="1 2">
    <name type="scientific">Talaromyces rugulosus</name>
    <name type="common">Penicillium rugulosum</name>
    <dbReference type="NCBI Taxonomy" id="121627"/>
    <lineage>
        <taxon>Eukaryota</taxon>
        <taxon>Fungi</taxon>
        <taxon>Dikarya</taxon>
        <taxon>Ascomycota</taxon>
        <taxon>Pezizomycotina</taxon>
        <taxon>Eurotiomycetes</taxon>
        <taxon>Eurotiomycetidae</taxon>
        <taxon>Eurotiales</taxon>
        <taxon>Trichocomaceae</taxon>
        <taxon>Talaromyces</taxon>
        <taxon>Talaromyces sect. Islandici</taxon>
    </lineage>
</organism>